<feature type="compositionally biased region" description="Acidic residues" evidence="2">
    <location>
        <begin position="229"/>
        <end position="240"/>
    </location>
</feature>
<evidence type="ECO:0000313" key="4">
    <source>
        <dbReference type="Proteomes" id="UP000324222"/>
    </source>
</evidence>
<dbReference type="GO" id="GO:0035735">
    <property type="term" value="P:intraciliary transport involved in cilium assembly"/>
    <property type="evidence" value="ECO:0007669"/>
    <property type="project" value="InterPro"/>
</dbReference>
<dbReference type="GO" id="GO:0005929">
    <property type="term" value="C:cilium"/>
    <property type="evidence" value="ECO:0007669"/>
    <property type="project" value="GOC"/>
</dbReference>
<dbReference type="PANTHER" id="PTHR31540:SF1">
    <property type="entry name" value="CENTROSOMAL PROTEIN OF 131 KDA"/>
    <property type="match status" value="1"/>
</dbReference>
<sequence>MIVIECNLFHWCHRHHQIRSVSYTPRRQQPVSRGSVRVVSSHAQPSQLRRRQEEAPAFLREGLGSTYTLRSGQRLSPHSPSSSDSDLQVLARGEYEYSVPPMAPEGRGGYWGPGGGREDLSRVTAGDTTSNEDSESTVMSLGRRIQLMAATGPGIAPATAPAWDTEWRTLLQQNHQLLLRLSSREDLRAEEQQQQQPDTPRSAPVQDSAVQTLLPDAGPEPPILSGSEAGEEVLPQDEEAVPPHHSPECVLEDIVEESSLSDHSSPRTTTLLHCRGKAASPPPCTDSPPSHSKQALHCPSSPNSPTLCYDRTSPGLDGEESVHFLCKSPALPQDSFQGPLSASPLPQEAPYPPRQSPSSVGQDTDYLWHLSLPPDRLQGGGEDCPLLEEASPHPQHCSSPTMEHKPQTLKHVLQAEDTDTQNRPSLPTACPTTLPPPAGDQDATLCTQDLPTRPSYTDSSCTADLPSYRAGAVTTFIMRSRFSGQDKPALLCPQPSKDLLEALRMIEDEEKSATVAEPPERDWKGCSGKTVASSAVPSSPCQPTCEKEGAASLPVLQVLAEKVFLFTQDLVERWNLVEHSGRWLCGGCIGCWWQFCERLDQRTKQSEKRHADRVKATEERHSQELRSLKERLTISEQERREKWTVQKTRAIRESTHRSLETKLKDMGAKHRDEVSLLKAQHWEALREAEEKHRATLQAQEEELKRKFEEEKEEACRRERDREQQRLDLELRQSEQLSLGRLEAVRRQQEKDLKALIEEHQAALDRMRQEAEAGVREAARERDRMKEEMEDKLRSCTRKYEEEMASLQEREERSKKEWREQFTKQETEARQQAERELRERLKRQRDKEIDRAIREIQAETAAREEEQRRACDAKMKKLRERYEAEMQELECGERAARTRYLEMKSLLTQKEEEIVYLRARLHTQDLELCDLQQVSL</sequence>
<evidence type="ECO:0000256" key="1">
    <source>
        <dbReference type="SAM" id="Coils"/>
    </source>
</evidence>
<dbReference type="OrthoDB" id="197735at2759"/>
<comment type="caution">
    <text evidence="3">The sequence shown here is derived from an EMBL/GenBank/DDBJ whole genome shotgun (WGS) entry which is preliminary data.</text>
</comment>
<feature type="region of interest" description="Disordered" evidence="2">
    <location>
        <begin position="420"/>
        <end position="443"/>
    </location>
</feature>
<evidence type="ECO:0000313" key="3">
    <source>
        <dbReference type="EMBL" id="MPC32653.1"/>
    </source>
</evidence>
<feature type="coiled-coil region" evidence="1">
    <location>
        <begin position="611"/>
        <end position="638"/>
    </location>
</feature>
<evidence type="ECO:0000256" key="2">
    <source>
        <dbReference type="SAM" id="MobiDB-lite"/>
    </source>
</evidence>
<keyword evidence="1" id="KW-0175">Coiled coil</keyword>
<dbReference type="GO" id="GO:0010824">
    <property type="term" value="P:regulation of centrosome duplication"/>
    <property type="evidence" value="ECO:0007669"/>
    <property type="project" value="TreeGrafter"/>
</dbReference>
<feature type="region of interest" description="Disordered" evidence="2">
    <location>
        <begin position="187"/>
        <end position="245"/>
    </location>
</feature>
<feature type="compositionally biased region" description="Gly residues" evidence="2">
    <location>
        <begin position="106"/>
        <end position="115"/>
    </location>
</feature>
<dbReference type="AlphaFoldDB" id="A0A5B7EHY1"/>
<proteinExistence type="predicted"/>
<accession>A0A5B7EHY1</accession>
<feature type="region of interest" description="Disordered" evidence="2">
    <location>
        <begin position="274"/>
        <end position="303"/>
    </location>
</feature>
<feature type="region of interest" description="Disordered" evidence="2">
    <location>
        <begin position="96"/>
        <end position="138"/>
    </location>
</feature>
<dbReference type="InterPro" id="IPR030465">
    <property type="entry name" value="CEP131"/>
</dbReference>
<feature type="region of interest" description="Disordered" evidence="2">
    <location>
        <begin position="804"/>
        <end position="832"/>
    </location>
</feature>
<name>A0A5B7EHY1_PORTR</name>
<reference evidence="3 4" key="1">
    <citation type="submission" date="2019-05" db="EMBL/GenBank/DDBJ databases">
        <title>Another draft genome of Portunus trituberculatus and its Hox gene families provides insights of decapod evolution.</title>
        <authorList>
            <person name="Jeong J.-H."/>
            <person name="Song I."/>
            <person name="Kim S."/>
            <person name="Choi T."/>
            <person name="Kim D."/>
            <person name="Ryu S."/>
            <person name="Kim W."/>
        </authorList>
    </citation>
    <scope>NUCLEOTIDE SEQUENCE [LARGE SCALE GENOMIC DNA]</scope>
    <source>
        <tissue evidence="3">Muscle</tissue>
    </source>
</reference>
<feature type="compositionally biased region" description="Low complexity" evidence="2">
    <location>
        <begin position="26"/>
        <end position="41"/>
    </location>
</feature>
<keyword evidence="4" id="KW-1185">Reference proteome</keyword>
<protein>
    <submittedName>
        <fullName evidence="3">Centrosomal protein</fullName>
    </submittedName>
</protein>
<dbReference type="EMBL" id="VSRR010002667">
    <property type="protein sequence ID" value="MPC32653.1"/>
    <property type="molecule type" value="Genomic_DNA"/>
</dbReference>
<feature type="region of interest" description="Disordered" evidence="2">
    <location>
        <begin position="23"/>
        <end position="54"/>
    </location>
</feature>
<dbReference type="PANTHER" id="PTHR31540">
    <property type="entry name" value="CENTROSOMAL PROTEIN OF 131 KDA"/>
    <property type="match status" value="1"/>
</dbReference>
<dbReference type="GO" id="GO:0034451">
    <property type="term" value="C:centriolar satellite"/>
    <property type="evidence" value="ECO:0007669"/>
    <property type="project" value="TreeGrafter"/>
</dbReference>
<organism evidence="3 4">
    <name type="scientific">Portunus trituberculatus</name>
    <name type="common">Swimming crab</name>
    <name type="synonym">Neptunus trituberculatus</name>
    <dbReference type="NCBI Taxonomy" id="210409"/>
    <lineage>
        <taxon>Eukaryota</taxon>
        <taxon>Metazoa</taxon>
        <taxon>Ecdysozoa</taxon>
        <taxon>Arthropoda</taxon>
        <taxon>Crustacea</taxon>
        <taxon>Multicrustacea</taxon>
        <taxon>Malacostraca</taxon>
        <taxon>Eumalacostraca</taxon>
        <taxon>Eucarida</taxon>
        <taxon>Decapoda</taxon>
        <taxon>Pleocyemata</taxon>
        <taxon>Brachyura</taxon>
        <taxon>Eubrachyura</taxon>
        <taxon>Portunoidea</taxon>
        <taxon>Portunidae</taxon>
        <taxon>Portuninae</taxon>
        <taxon>Portunus</taxon>
    </lineage>
</organism>
<dbReference type="Proteomes" id="UP000324222">
    <property type="component" value="Unassembled WGS sequence"/>
</dbReference>
<feature type="region of interest" description="Disordered" evidence="2">
    <location>
        <begin position="335"/>
        <end position="364"/>
    </location>
</feature>
<gene>
    <name evidence="3" type="primary">cep131</name>
    <name evidence="3" type="ORF">E2C01_025977</name>
</gene>